<feature type="non-terminal residue" evidence="13">
    <location>
        <position position="948"/>
    </location>
</feature>
<evidence type="ECO:0000256" key="3">
    <source>
        <dbReference type="ARBA" id="ARBA00022525"/>
    </source>
</evidence>
<dbReference type="GO" id="GO:0005615">
    <property type="term" value="C:extracellular space"/>
    <property type="evidence" value="ECO:0007669"/>
    <property type="project" value="InterPro"/>
</dbReference>
<sequence length="948" mass="104115">MGMTDMFSDRANFRGISEVRGLLVSEVLHQATLDVDETGAEATAVSAARPELTSIGAPVLKFNPVVLWVLSAVICVASANSVSLVNDANQEFSFSLYRKLAAHADLQGQNIFFSPFCVSTALAALSVGAQGETHRQLFNGLGFTTAPLTQTDVDQAFQTLLQGANNPSQGDASKGTAVFGFNVDFTKTTESADTINKYVEEKTNGKVDKLVENLDPNTVMYLLSYIYYKGTWATQFDPNLTEQDDFHVDENTKVPVLMMNVETGFRTYQDHELNTMVLVLPFTSSYSMLLMMPDVMATLENGISPDHVSNWMMAEPRLVVHQATLDVDETGATAAAATGVSVGVTSINDPVKFNRPFMVLITERNAEKILFMGKILNPTGRGGGRQDKPRDRGQTEPKGSSSGLSSEGEVCLCPVCVDQEKFMMMMRAAVGLWVLSAVICLGRGDHHGDHHSGHGHDKAVQDTAVDGSANSVSQVNEANQEFSFHLYRKLAAHADSQGQNVFFSPSSVSTALAMLSVGAQGETHRQLFSGLGFNSSLLTQTDVDHAFQTLLQGANNASQGDADEGTAVFVDNRFKPKPEFLQTLKQSYFTEGFNVDFTKTTESADTINKYVEGKTNGKIDKLVESLDPNTVMCLISYIYYKGKWATQFDPKLTEQDDFHVQTAMMNMEERFHTYHDHELNTTVLQLPFNSSYSMLLMLPDVMATLENAICPNHVTKWLKAMTRPRRHNLYVPKFSIKTSYKLNDVLSEMGMTDMFGGSANLRGISEEGGLAVSKVLHKATLDVDETGAEAAAATAVLIGRTIEVPTKVSVLKFNRPFMVMITERNTEKILFMGKILNPTFMMMMRAAVGLWVLSAVICVGRGDHHGDHHSGHGHDKAVQDTAVDGSANSVSQVNEANQEFSFHLYRKLAAHADSQGQNVFFSPRKWATPFDPQLTQQDDFHVDENTKV</sequence>
<evidence type="ECO:0000256" key="10">
    <source>
        <dbReference type="RuleBase" id="RU000411"/>
    </source>
</evidence>
<dbReference type="PANTHER" id="PTHR11461">
    <property type="entry name" value="SERINE PROTEASE INHIBITOR, SERPIN"/>
    <property type="match status" value="1"/>
</dbReference>
<keyword evidence="14" id="KW-1185">Reference proteome</keyword>
<dbReference type="AlphaFoldDB" id="A0A5J5C8K0"/>
<comment type="function">
    <text evidence="6">Major thyroid hormone transport protein in serum.</text>
</comment>
<evidence type="ECO:0000256" key="7">
    <source>
        <dbReference type="ARBA" id="ARBA00039512"/>
    </source>
</evidence>
<dbReference type="Gene3D" id="2.30.39.10">
    <property type="entry name" value="Alpha-1-antitrypsin, domain 1"/>
    <property type="match status" value="2"/>
</dbReference>
<dbReference type="Gene3D" id="2.10.310.10">
    <property type="entry name" value="Serpins superfamily"/>
    <property type="match status" value="2"/>
</dbReference>
<organism evidence="13 14">
    <name type="scientific">Etheostoma spectabile</name>
    <name type="common">orangethroat darter</name>
    <dbReference type="NCBI Taxonomy" id="54343"/>
    <lineage>
        <taxon>Eukaryota</taxon>
        <taxon>Metazoa</taxon>
        <taxon>Chordata</taxon>
        <taxon>Craniata</taxon>
        <taxon>Vertebrata</taxon>
        <taxon>Euteleostomi</taxon>
        <taxon>Actinopterygii</taxon>
        <taxon>Neopterygii</taxon>
        <taxon>Teleostei</taxon>
        <taxon>Neoteleostei</taxon>
        <taxon>Acanthomorphata</taxon>
        <taxon>Eupercaria</taxon>
        <taxon>Perciformes</taxon>
        <taxon>Percoidei</taxon>
        <taxon>Percidae</taxon>
        <taxon>Etheostomatinae</taxon>
        <taxon>Etheostoma</taxon>
    </lineage>
</organism>
<keyword evidence="3" id="KW-0964">Secreted</keyword>
<evidence type="ECO:0000256" key="2">
    <source>
        <dbReference type="ARBA" id="ARBA00009500"/>
    </source>
</evidence>
<evidence type="ECO:0000256" key="8">
    <source>
        <dbReference type="ARBA" id="ARBA00042967"/>
    </source>
</evidence>
<comment type="similarity">
    <text evidence="2 10">Belongs to the serpin family.</text>
</comment>
<feature type="domain" description="Serpin" evidence="12">
    <location>
        <begin position="484"/>
        <end position="838"/>
    </location>
</feature>
<comment type="caution">
    <text evidence="13">The sequence shown here is derived from an EMBL/GenBank/DDBJ whole genome shotgun (WGS) entry which is preliminary data.</text>
</comment>
<evidence type="ECO:0000256" key="1">
    <source>
        <dbReference type="ARBA" id="ARBA00004613"/>
    </source>
</evidence>
<feature type="domain" description="Serpin" evidence="12">
    <location>
        <begin position="94"/>
        <end position="378"/>
    </location>
</feature>
<dbReference type="InterPro" id="IPR042178">
    <property type="entry name" value="Serpin_sf_1"/>
</dbReference>
<dbReference type="GO" id="GO:0004867">
    <property type="term" value="F:serine-type endopeptidase inhibitor activity"/>
    <property type="evidence" value="ECO:0007669"/>
    <property type="project" value="InterPro"/>
</dbReference>
<accession>A0A5J5C8K0</accession>
<evidence type="ECO:0000256" key="4">
    <source>
        <dbReference type="ARBA" id="ARBA00022729"/>
    </source>
</evidence>
<dbReference type="Gene3D" id="3.30.497.10">
    <property type="entry name" value="Antithrombin, subunit I, domain 2"/>
    <property type="match status" value="4"/>
</dbReference>
<evidence type="ECO:0000313" key="13">
    <source>
        <dbReference type="EMBL" id="KAA8578027.1"/>
    </source>
</evidence>
<evidence type="ECO:0000256" key="6">
    <source>
        <dbReference type="ARBA" id="ARBA00037352"/>
    </source>
</evidence>
<feature type="region of interest" description="Disordered" evidence="11">
    <location>
        <begin position="377"/>
        <end position="407"/>
    </location>
</feature>
<dbReference type="Proteomes" id="UP000327493">
    <property type="component" value="Unassembled WGS sequence"/>
</dbReference>
<dbReference type="EMBL" id="VOFY01001287">
    <property type="protein sequence ID" value="KAA8578027.1"/>
    <property type="molecule type" value="Genomic_DNA"/>
</dbReference>
<feature type="compositionally biased region" description="Basic and acidic residues" evidence="11">
    <location>
        <begin position="384"/>
        <end position="395"/>
    </location>
</feature>
<dbReference type="SMART" id="SM00093">
    <property type="entry name" value="SERPIN"/>
    <property type="match status" value="2"/>
</dbReference>
<dbReference type="InterPro" id="IPR000215">
    <property type="entry name" value="Serpin_fam"/>
</dbReference>
<name>A0A5J5C8K0_9PERO</name>
<dbReference type="SUPFAM" id="SSF56574">
    <property type="entry name" value="Serpins"/>
    <property type="match status" value="4"/>
</dbReference>
<proteinExistence type="inferred from homology"/>
<keyword evidence="5" id="KW-0325">Glycoprotein</keyword>
<evidence type="ECO:0000256" key="5">
    <source>
        <dbReference type="ARBA" id="ARBA00023180"/>
    </source>
</evidence>
<dbReference type="PROSITE" id="PS00284">
    <property type="entry name" value="SERPIN"/>
    <property type="match status" value="2"/>
</dbReference>
<dbReference type="PANTHER" id="PTHR11461:SF375">
    <property type="entry name" value="THYROXINE-BINDING GLOBULIN"/>
    <property type="match status" value="1"/>
</dbReference>
<dbReference type="FunFam" id="3.30.497.10:FF:000001">
    <property type="entry name" value="Serine protease inhibitor"/>
    <property type="match status" value="1"/>
</dbReference>
<dbReference type="InterPro" id="IPR023795">
    <property type="entry name" value="Serpin_CS"/>
</dbReference>
<evidence type="ECO:0000256" key="11">
    <source>
        <dbReference type="SAM" id="MobiDB-lite"/>
    </source>
</evidence>
<evidence type="ECO:0000256" key="9">
    <source>
        <dbReference type="ARBA" id="ARBA00043177"/>
    </source>
</evidence>
<evidence type="ECO:0000259" key="12">
    <source>
        <dbReference type="SMART" id="SM00093"/>
    </source>
</evidence>
<dbReference type="InterPro" id="IPR036186">
    <property type="entry name" value="Serpin_sf"/>
</dbReference>
<dbReference type="Pfam" id="PF00079">
    <property type="entry name" value="Serpin"/>
    <property type="match status" value="5"/>
</dbReference>
<dbReference type="InterPro" id="IPR023796">
    <property type="entry name" value="Serpin_dom"/>
</dbReference>
<keyword evidence="4" id="KW-0732">Signal</keyword>
<evidence type="ECO:0000313" key="14">
    <source>
        <dbReference type="Proteomes" id="UP000327493"/>
    </source>
</evidence>
<dbReference type="InterPro" id="IPR042185">
    <property type="entry name" value="Serpin_sf_2"/>
</dbReference>
<dbReference type="FunFam" id="2.10.310.10:FF:000001">
    <property type="entry name" value="Serpin family A member 1"/>
    <property type="match status" value="2"/>
</dbReference>
<comment type="subcellular location">
    <subcellularLocation>
        <location evidence="1">Secreted</location>
    </subcellularLocation>
</comment>
<reference evidence="13 14" key="1">
    <citation type="submission" date="2019-08" db="EMBL/GenBank/DDBJ databases">
        <title>A chromosome-level genome assembly, high-density linkage maps, and genome scans reveal the genomic architecture of hybrid incompatibilities underlying speciation via character displacement in darters (Percidae: Etheostominae).</title>
        <authorList>
            <person name="Moran R.L."/>
            <person name="Catchen J.M."/>
            <person name="Fuller R.C."/>
        </authorList>
    </citation>
    <scope>NUCLEOTIDE SEQUENCE [LARGE SCALE GENOMIC DNA]</scope>
    <source>
        <strain evidence="13">EspeVRDwgs_2016</strain>
        <tissue evidence="13">Muscle</tissue>
    </source>
</reference>
<protein>
    <recommendedName>
        <fullName evidence="7">Thyroxine-binding globulin</fullName>
    </recommendedName>
    <alternativeName>
        <fullName evidence="9">Serpin A7</fullName>
    </alternativeName>
    <alternativeName>
        <fullName evidence="8">T4-binding globulin</fullName>
    </alternativeName>
</protein>
<dbReference type="FunFam" id="2.30.39.10:FF:000002">
    <property type="entry name" value="Serpin family D member 1"/>
    <property type="match status" value="1"/>
</dbReference>
<gene>
    <name evidence="13" type="ORF">FQN60_007001</name>
</gene>
<dbReference type="Gene3D" id="6.20.40.10">
    <property type="match status" value="1"/>
</dbReference>